<feature type="compositionally biased region" description="Acidic residues" evidence="1">
    <location>
        <begin position="99"/>
        <end position="125"/>
    </location>
</feature>
<dbReference type="EMBL" id="RDQH01000338">
    <property type="protein sequence ID" value="RXH81415.1"/>
    <property type="molecule type" value="Genomic_DNA"/>
</dbReference>
<sequence>MVPTGYEGADFKPDPAVYLDEHKNRPGILVLPESDGVVRCDGDLGAVDKRRPDVDVLVALVHRRDERRERDLLRTVRGVDVKLVVVDAELVVRVSGGDGDLEAGGEDVGDGGVEVEDSDVLEDEAGLGRLEDSPHDENCDEEDEVED</sequence>
<evidence type="ECO:0000256" key="1">
    <source>
        <dbReference type="SAM" id="MobiDB-lite"/>
    </source>
</evidence>
<gene>
    <name evidence="2" type="ORF">DVH24_034836</name>
</gene>
<accession>A0A498IH03</accession>
<feature type="region of interest" description="Disordered" evidence="1">
    <location>
        <begin position="96"/>
        <end position="147"/>
    </location>
</feature>
<evidence type="ECO:0000313" key="3">
    <source>
        <dbReference type="Proteomes" id="UP000290289"/>
    </source>
</evidence>
<organism evidence="2 3">
    <name type="scientific">Malus domestica</name>
    <name type="common">Apple</name>
    <name type="synonym">Pyrus malus</name>
    <dbReference type="NCBI Taxonomy" id="3750"/>
    <lineage>
        <taxon>Eukaryota</taxon>
        <taxon>Viridiplantae</taxon>
        <taxon>Streptophyta</taxon>
        <taxon>Embryophyta</taxon>
        <taxon>Tracheophyta</taxon>
        <taxon>Spermatophyta</taxon>
        <taxon>Magnoliopsida</taxon>
        <taxon>eudicotyledons</taxon>
        <taxon>Gunneridae</taxon>
        <taxon>Pentapetalae</taxon>
        <taxon>rosids</taxon>
        <taxon>fabids</taxon>
        <taxon>Rosales</taxon>
        <taxon>Rosaceae</taxon>
        <taxon>Amygdaloideae</taxon>
        <taxon>Maleae</taxon>
        <taxon>Malus</taxon>
    </lineage>
</organism>
<dbReference type="AlphaFoldDB" id="A0A498IH03"/>
<reference evidence="2 3" key="1">
    <citation type="submission" date="2018-10" db="EMBL/GenBank/DDBJ databases">
        <title>A high-quality apple genome assembly.</title>
        <authorList>
            <person name="Hu J."/>
        </authorList>
    </citation>
    <scope>NUCLEOTIDE SEQUENCE [LARGE SCALE GENOMIC DNA]</scope>
    <source>
        <strain evidence="3">cv. HFTH1</strain>
        <tissue evidence="2">Young leaf</tissue>
    </source>
</reference>
<comment type="caution">
    <text evidence="2">The sequence shown here is derived from an EMBL/GenBank/DDBJ whole genome shotgun (WGS) entry which is preliminary data.</text>
</comment>
<keyword evidence="3" id="KW-1185">Reference proteome</keyword>
<name>A0A498IH03_MALDO</name>
<feature type="compositionally biased region" description="Acidic residues" evidence="1">
    <location>
        <begin position="138"/>
        <end position="147"/>
    </location>
</feature>
<protein>
    <submittedName>
        <fullName evidence="2">Uncharacterized protein</fullName>
    </submittedName>
</protein>
<proteinExistence type="predicted"/>
<evidence type="ECO:0000313" key="2">
    <source>
        <dbReference type="EMBL" id="RXH81415.1"/>
    </source>
</evidence>
<dbReference type="Proteomes" id="UP000290289">
    <property type="component" value="Chromosome 12"/>
</dbReference>